<reference evidence="1" key="1">
    <citation type="journal article" date="2018" name="Genome Biol. Evol.">
        <title>Genomics and development of Lentinus tigrinus, a white-rot wood-decaying mushroom with dimorphic fruiting bodies.</title>
        <authorList>
            <person name="Wu B."/>
            <person name="Xu Z."/>
            <person name="Knudson A."/>
            <person name="Carlson A."/>
            <person name="Chen N."/>
            <person name="Kovaka S."/>
            <person name="LaButti K."/>
            <person name="Lipzen A."/>
            <person name="Pennachio C."/>
            <person name="Riley R."/>
            <person name="Schakwitz W."/>
            <person name="Umezawa K."/>
            <person name="Ohm R.A."/>
            <person name="Grigoriev I.V."/>
            <person name="Nagy L.G."/>
            <person name="Gibbons J."/>
            <person name="Hibbett D."/>
        </authorList>
    </citation>
    <scope>NUCLEOTIDE SEQUENCE [LARGE SCALE GENOMIC DNA]</scope>
    <source>
        <strain evidence="1">ALCF2SS1-6</strain>
    </source>
</reference>
<evidence type="ECO:0000313" key="1">
    <source>
        <dbReference type="EMBL" id="RPD55420.1"/>
    </source>
</evidence>
<keyword evidence="2" id="KW-1185">Reference proteome</keyword>
<evidence type="ECO:0000313" key="2">
    <source>
        <dbReference type="Proteomes" id="UP000313359"/>
    </source>
</evidence>
<organism evidence="1 2">
    <name type="scientific">Lentinus tigrinus ALCF2SS1-6</name>
    <dbReference type="NCBI Taxonomy" id="1328759"/>
    <lineage>
        <taxon>Eukaryota</taxon>
        <taxon>Fungi</taxon>
        <taxon>Dikarya</taxon>
        <taxon>Basidiomycota</taxon>
        <taxon>Agaricomycotina</taxon>
        <taxon>Agaricomycetes</taxon>
        <taxon>Polyporales</taxon>
        <taxon>Polyporaceae</taxon>
        <taxon>Lentinus</taxon>
    </lineage>
</organism>
<dbReference type="OrthoDB" id="425534at2759"/>
<accession>A0A5C2RWP3</accession>
<sequence length="131" mass="13963">MTDGPLSVQRVGRVMIDGIVNPVTFAAQKPSEHFSHQSACSLTCTRTSSPGAHSPARLAASEGDGPLDIDAKFQALIKAAHDATLANASVPLTSGQFRGQPVTAVFFAEVYVTADWGRYMKKNYIQIVEIG</sequence>
<proteinExistence type="predicted"/>
<dbReference type="EMBL" id="ML122295">
    <property type="protein sequence ID" value="RPD55420.1"/>
    <property type="molecule type" value="Genomic_DNA"/>
</dbReference>
<dbReference type="STRING" id="1328759.A0A5C2RWP3"/>
<dbReference type="Proteomes" id="UP000313359">
    <property type="component" value="Unassembled WGS sequence"/>
</dbReference>
<gene>
    <name evidence="1" type="ORF">L227DRAFT_304169</name>
</gene>
<protein>
    <submittedName>
        <fullName evidence="1">Uncharacterized protein</fullName>
    </submittedName>
</protein>
<dbReference type="AlphaFoldDB" id="A0A5C2RWP3"/>
<name>A0A5C2RWP3_9APHY</name>